<feature type="transmembrane region" description="Helical" evidence="1">
    <location>
        <begin position="298"/>
        <end position="326"/>
    </location>
</feature>
<feature type="signal peptide" evidence="2">
    <location>
        <begin position="1"/>
        <end position="26"/>
    </location>
</feature>
<organism evidence="3 4">
    <name type="scientific">Cyclotella atomus</name>
    <dbReference type="NCBI Taxonomy" id="382360"/>
    <lineage>
        <taxon>Eukaryota</taxon>
        <taxon>Sar</taxon>
        <taxon>Stramenopiles</taxon>
        <taxon>Ochrophyta</taxon>
        <taxon>Bacillariophyta</taxon>
        <taxon>Coscinodiscophyceae</taxon>
        <taxon>Thalassiosirophycidae</taxon>
        <taxon>Stephanodiscales</taxon>
        <taxon>Stephanodiscaceae</taxon>
        <taxon>Cyclotella</taxon>
    </lineage>
</organism>
<keyword evidence="1" id="KW-1133">Transmembrane helix</keyword>
<feature type="transmembrane region" description="Helical" evidence="1">
    <location>
        <begin position="273"/>
        <end position="292"/>
    </location>
</feature>
<feature type="transmembrane region" description="Helical" evidence="1">
    <location>
        <begin position="222"/>
        <end position="240"/>
    </location>
</feature>
<accession>A0ABD3PF70</accession>
<gene>
    <name evidence="3" type="ORF">ACHAWO_001452</name>
</gene>
<evidence type="ECO:0000256" key="1">
    <source>
        <dbReference type="SAM" id="Phobius"/>
    </source>
</evidence>
<evidence type="ECO:0000256" key="2">
    <source>
        <dbReference type="SAM" id="SignalP"/>
    </source>
</evidence>
<proteinExistence type="predicted"/>
<dbReference type="PANTHER" id="PTHR32251">
    <property type="entry name" value="3-OXO-5-ALPHA-STEROID 4-DEHYDROGENASE"/>
    <property type="match status" value="1"/>
</dbReference>
<sequence length="372" mass="40680">MKHATTIATMKIAALIICCILQSVSAAPNKRRPSSHRIPSFIPPSIRHDNSFTKKANLPLLIRGGQQVQQVTSSTTSRHYAIIESFATYPAFTQYNAILATVNLLGLGISLIFPRMQHHLDLLGTGAFALASVVLAVIMNQFMDLPLRCQVSTVAVVLWSVKLAAFLFFRACKVKTDVRLEGLLSSVSGTFTFWTMSFLWGVVSSLPHSLGLSSTMAGNQSAVILGAMIYTVGLLMETLADYQKWMWKQSHPGQFCSGGLWSISQHPNFFGNFLIWSGIAVMNLPALVELIGVHDDSLIALVGAALWSCRKAVVALLSPAFLWLFFNGQASGSIGSGVEESMKRYGDDHEFRKYIDSVPLLVPDLSRIINGN</sequence>
<keyword evidence="2" id="KW-0732">Signal</keyword>
<keyword evidence="1" id="KW-0812">Transmembrane</keyword>
<comment type="caution">
    <text evidence="3">The sequence shown here is derived from an EMBL/GenBank/DDBJ whole genome shotgun (WGS) entry which is preliminary data.</text>
</comment>
<dbReference type="InterPro" id="IPR010721">
    <property type="entry name" value="UstE-like"/>
</dbReference>
<protein>
    <recommendedName>
        <fullName evidence="5">Steroid 5-alpha reductase C-terminal domain-containing protein</fullName>
    </recommendedName>
</protein>
<dbReference type="Proteomes" id="UP001530400">
    <property type="component" value="Unassembled WGS sequence"/>
</dbReference>
<dbReference type="Pfam" id="PF06966">
    <property type="entry name" value="DUF1295"/>
    <property type="match status" value="1"/>
</dbReference>
<feature type="transmembrane region" description="Helical" evidence="1">
    <location>
        <begin position="183"/>
        <end position="202"/>
    </location>
</feature>
<name>A0ABD3PF70_9STRA</name>
<keyword evidence="4" id="KW-1185">Reference proteome</keyword>
<dbReference type="PANTHER" id="PTHR32251:SF17">
    <property type="entry name" value="STEROID 5-ALPHA REDUCTASE C-TERMINAL DOMAIN-CONTAINING PROTEIN"/>
    <property type="match status" value="1"/>
</dbReference>
<dbReference type="AlphaFoldDB" id="A0ABD3PF70"/>
<feature type="chain" id="PRO_5044893575" description="Steroid 5-alpha reductase C-terminal domain-containing protein" evidence="2">
    <location>
        <begin position="27"/>
        <end position="372"/>
    </location>
</feature>
<dbReference type="EMBL" id="JALLPJ020000671">
    <property type="protein sequence ID" value="KAL3785946.1"/>
    <property type="molecule type" value="Genomic_DNA"/>
</dbReference>
<dbReference type="Gene3D" id="1.20.120.1630">
    <property type="match status" value="1"/>
</dbReference>
<feature type="transmembrane region" description="Helical" evidence="1">
    <location>
        <begin position="120"/>
        <end position="139"/>
    </location>
</feature>
<keyword evidence="1" id="KW-0472">Membrane</keyword>
<evidence type="ECO:0008006" key="5">
    <source>
        <dbReference type="Google" id="ProtNLM"/>
    </source>
</evidence>
<evidence type="ECO:0000313" key="3">
    <source>
        <dbReference type="EMBL" id="KAL3785946.1"/>
    </source>
</evidence>
<dbReference type="PROSITE" id="PS50244">
    <property type="entry name" value="S5A_REDUCTASE"/>
    <property type="match status" value="1"/>
</dbReference>
<feature type="transmembrane region" description="Helical" evidence="1">
    <location>
        <begin position="95"/>
        <end position="113"/>
    </location>
</feature>
<feature type="transmembrane region" description="Helical" evidence="1">
    <location>
        <begin position="151"/>
        <end position="171"/>
    </location>
</feature>
<evidence type="ECO:0000313" key="4">
    <source>
        <dbReference type="Proteomes" id="UP001530400"/>
    </source>
</evidence>
<reference evidence="3 4" key="1">
    <citation type="submission" date="2024-10" db="EMBL/GenBank/DDBJ databases">
        <title>Updated reference genomes for cyclostephanoid diatoms.</title>
        <authorList>
            <person name="Roberts W.R."/>
            <person name="Alverson A.J."/>
        </authorList>
    </citation>
    <scope>NUCLEOTIDE SEQUENCE [LARGE SCALE GENOMIC DNA]</scope>
    <source>
        <strain evidence="3 4">AJA010-31</strain>
    </source>
</reference>